<dbReference type="InterPro" id="IPR036397">
    <property type="entry name" value="RNaseH_sf"/>
</dbReference>
<dbReference type="Pfam" id="PF00665">
    <property type="entry name" value="rve"/>
    <property type="match status" value="1"/>
</dbReference>
<dbReference type="Proteomes" id="UP000694546">
    <property type="component" value="Chromosome 5"/>
</dbReference>
<dbReference type="GO" id="GO:0003676">
    <property type="term" value="F:nucleic acid binding"/>
    <property type="evidence" value="ECO:0007669"/>
    <property type="project" value="InterPro"/>
</dbReference>
<protein>
    <recommendedName>
        <fullName evidence="2">Integrase catalytic domain-containing protein</fullName>
    </recommendedName>
</protein>
<name>A0A8C5ACS0_GADMO</name>
<dbReference type="FunFam" id="3.30.420.10:FF:000032">
    <property type="entry name" value="Retrovirus-related Pol polyprotein from transposon 297-like Protein"/>
    <property type="match status" value="1"/>
</dbReference>
<dbReference type="GO" id="GO:0015074">
    <property type="term" value="P:DNA integration"/>
    <property type="evidence" value="ECO:0007669"/>
    <property type="project" value="InterPro"/>
</dbReference>
<dbReference type="AlphaFoldDB" id="A0A8C5ACS0"/>
<evidence type="ECO:0000259" key="2">
    <source>
        <dbReference type="PROSITE" id="PS50994"/>
    </source>
</evidence>
<reference evidence="3" key="2">
    <citation type="submission" date="2025-09" db="UniProtKB">
        <authorList>
            <consortium name="Ensembl"/>
        </authorList>
    </citation>
    <scope>IDENTIFICATION</scope>
</reference>
<dbReference type="InterPro" id="IPR012337">
    <property type="entry name" value="RNaseH-like_sf"/>
</dbReference>
<feature type="domain" description="Integrase catalytic" evidence="2">
    <location>
        <begin position="33"/>
        <end position="191"/>
    </location>
</feature>
<dbReference type="SUPFAM" id="SSF53098">
    <property type="entry name" value="Ribonuclease H-like"/>
    <property type="match status" value="1"/>
</dbReference>
<dbReference type="PANTHER" id="PTHR37984">
    <property type="entry name" value="PROTEIN CBG26694"/>
    <property type="match status" value="1"/>
</dbReference>
<keyword evidence="4" id="KW-1185">Reference proteome</keyword>
<evidence type="ECO:0000256" key="1">
    <source>
        <dbReference type="SAM" id="MobiDB-lite"/>
    </source>
</evidence>
<evidence type="ECO:0000313" key="3">
    <source>
        <dbReference type="Ensembl" id="ENSGMOP00000027947.1"/>
    </source>
</evidence>
<dbReference type="InterPro" id="IPR001584">
    <property type="entry name" value="Integrase_cat-core"/>
</dbReference>
<dbReference type="InterPro" id="IPR050951">
    <property type="entry name" value="Retrovirus_Pol_polyprotein"/>
</dbReference>
<dbReference type="OMA" id="RGPHKTR"/>
<dbReference type="Ensembl" id="ENSGMOT00000036332.1">
    <property type="protein sequence ID" value="ENSGMOP00000027947.1"/>
    <property type="gene ID" value="ENSGMOG00000027203.1"/>
</dbReference>
<feature type="region of interest" description="Disordered" evidence="1">
    <location>
        <begin position="326"/>
        <end position="347"/>
    </location>
</feature>
<dbReference type="PROSITE" id="PS50994">
    <property type="entry name" value="INTEGRASE"/>
    <property type="match status" value="1"/>
</dbReference>
<evidence type="ECO:0000313" key="4">
    <source>
        <dbReference type="Proteomes" id="UP000694546"/>
    </source>
</evidence>
<sequence length="472" mass="53084">MTHEIEKHCQECGRCVVAKAVRPRVRTFPGNLMASCPLDVVAIDFTTLEKSTDGRENVLVVTDVFSKFTQAYPARDQKASTVAKLLTEGWFYHYGVPKRLHSDQGRNFEGDLMKQLCQLYHIEKSRTTPYHPEGNGQCERFNRTLHDLLRSLPPEQKRRWPHALPQILFAYNTTPHASTGHSPFELMFGQKVRLPVDFLLGLAEEELDPVCTHDWLKQHQENLKEIYAHARDQLTVAAERRNQQVTPSVSQPLAPGTLVHRRNHPLGRHKIQDFWDSTVYEVQRALDQDGRVYTICPQDGTGAQKNINRAELRVIPADVRAEPTPTIRIPRAPAGPQQRGDGRRGMPLAEESDDEEIIVMEPATSLEAVEGIFPIGDQGVPLPHEPAVTTPSYSPDHMQPDVHEAMTLENAPSPSPNLAMAVRRSARARAGQHSNPFHLPRATSVDVGHTNSIEGRPRSPAAPMHMTFRPWV</sequence>
<reference evidence="3" key="1">
    <citation type="submission" date="2025-08" db="UniProtKB">
        <authorList>
            <consortium name="Ensembl"/>
        </authorList>
    </citation>
    <scope>IDENTIFICATION</scope>
</reference>
<dbReference type="Gene3D" id="3.30.420.10">
    <property type="entry name" value="Ribonuclease H-like superfamily/Ribonuclease H"/>
    <property type="match status" value="1"/>
</dbReference>
<dbReference type="GeneTree" id="ENSGT01000000214408"/>
<dbReference type="PANTHER" id="PTHR37984:SF15">
    <property type="entry name" value="INTEGRASE CATALYTIC DOMAIN-CONTAINING PROTEIN"/>
    <property type="match status" value="1"/>
</dbReference>
<proteinExistence type="predicted"/>
<organism evidence="3 4">
    <name type="scientific">Gadus morhua</name>
    <name type="common">Atlantic cod</name>
    <dbReference type="NCBI Taxonomy" id="8049"/>
    <lineage>
        <taxon>Eukaryota</taxon>
        <taxon>Metazoa</taxon>
        <taxon>Chordata</taxon>
        <taxon>Craniata</taxon>
        <taxon>Vertebrata</taxon>
        <taxon>Euteleostomi</taxon>
        <taxon>Actinopterygii</taxon>
        <taxon>Neopterygii</taxon>
        <taxon>Teleostei</taxon>
        <taxon>Neoteleostei</taxon>
        <taxon>Acanthomorphata</taxon>
        <taxon>Zeiogadaria</taxon>
        <taxon>Gadariae</taxon>
        <taxon>Gadiformes</taxon>
        <taxon>Gadoidei</taxon>
        <taxon>Gadidae</taxon>
        <taxon>Gadus</taxon>
    </lineage>
</organism>
<feature type="region of interest" description="Disordered" evidence="1">
    <location>
        <begin position="424"/>
        <end position="472"/>
    </location>
</feature>
<accession>A0A8C5ACS0</accession>